<dbReference type="EMBL" id="JANQBD010000026">
    <property type="protein sequence ID" value="MCR8635316.1"/>
    <property type="molecule type" value="Genomic_DNA"/>
</dbReference>
<dbReference type="RefSeq" id="WP_258216857.1">
    <property type="nucleotide sequence ID" value="NZ_JANQBD010000026.1"/>
</dbReference>
<dbReference type="PROSITE" id="PS51819">
    <property type="entry name" value="VOC"/>
    <property type="match status" value="2"/>
</dbReference>
<dbReference type="SUPFAM" id="SSF54593">
    <property type="entry name" value="Glyoxalase/Bleomycin resistance protein/Dihydroxybiphenyl dioxygenase"/>
    <property type="match status" value="2"/>
</dbReference>
<evidence type="ECO:0000313" key="3">
    <source>
        <dbReference type="EMBL" id="MCR8635316.1"/>
    </source>
</evidence>
<comment type="caution">
    <text evidence="3">The sequence shown here is derived from an EMBL/GenBank/DDBJ whole genome shotgun (WGS) entry which is preliminary data.</text>
</comment>
<dbReference type="InterPro" id="IPR004360">
    <property type="entry name" value="Glyas_Fos-R_dOase_dom"/>
</dbReference>
<feature type="domain" description="VOC" evidence="2">
    <location>
        <begin position="138"/>
        <end position="257"/>
    </location>
</feature>
<dbReference type="PANTHER" id="PTHR43048">
    <property type="entry name" value="METHYLMALONYL-COA EPIMERASE"/>
    <property type="match status" value="1"/>
</dbReference>
<dbReference type="Proteomes" id="UP001300012">
    <property type="component" value="Unassembled WGS sequence"/>
</dbReference>
<gene>
    <name evidence="3" type="ORF">NV381_29355</name>
</gene>
<evidence type="ECO:0000256" key="1">
    <source>
        <dbReference type="ARBA" id="ARBA00022723"/>
    </source>
</evidence>
<dbReference type="InterPro" id="IPR029068">
    <property type="entry name" value="Glyas_Bleomycin-R_OHBP_Dase"/>
</dbReference>
<name>A0ABT1YQ60_9BACL</name>
<dbReference type="Gene3D" id="3.10.180.10">
    <property type="entry name" value="2,3-Dihydroxybiphenyl 1,2-Dioxygenase, domain 1"/>
    <property type="match status" value="2"/>
</dbReference>
<keyword evidence="1" id="KW-0479">Metal-binding</keyword>
<dbReference type="Pfam" id="PF00903">
    <property type="entry name" value="Glyoxalase"/>
    <property type="match status" value="2"/>
</dbReference>
<keyword evidence="4" id="KW-1185">Reference proteome</keyword>
<evidence type="ECO:0000313" key="4">
    <source>
        <dbReference type="Proteomes" id="UP001300012"/>
    </source>
</evidence>
<organism evidence="3 4">
    <name type="scientific">Paenibacillus radicis</name>
    <name type="common">ex Xue et al. 2023</name>
    <dbReference type="NCBI Taxonomy" id="2972489"/>
    <lineage>
        <taxon>Bacteria</taxon>
        <taxon>Bacillati</taxon>
        <taxon>Bacillota</taxon>
        <taxon>Bacilli</taxon>
        <taxon>Bacillales</taxon>
        <taxon>Paenibacillaceae</taxon>
        <taxon>Paenibacillus</taxon>
    </lineage>
</organism>
<reference evidence="3 4" key="1">
    <citation type="submission" date="2022-08" db="EMBL/GenBank/DDBJ databases">
        <title>Paenibacillus endoradicis sp. nov., Paenibacillus radicibacter sp. nov and Paenibacillus pararadicis sp. nov., three cold-adapted plant growth-promoting bacteria isolated from root of Larix gmelinii in Great Khingan.</title>
        <authorList>
            <person name="Xue H."/>
        </authorList>
    </citation>
    <scope>NUCLEOTIDE SEQUENCE [LARGE SCALE GENOMIC DNA]</scope>
    <source>
        <strain evidence="3 4">N5-1-1-5</strain>
    </source>
</reference>
<dbReference type="InterPro" id="IPR051785">
    <property type="entry name" value="MMCE/EMCE_epimerase"/>
</dbReference>
<feature type="domain" description="VOC" evidence="2">
    <location>
        <begin position="4"/>
        <end position="123"/>
    </location>
</feature>
<dbReference type="InterPro" id="IPR037523">
    <property type="entry name" value="VOC_core"/>
</dbReference>
<proteinExistence type="predicted"/>
<evidence type="ECO:0000259" key="2">
    <source>
        <dbReference type="PROSITE" id="PS51819"/>
    </source>
</evidence>
<accession>A0ABT1YQ60</accession>
<sequence>MITELNHVGIVAGDAEENIKFYVDILGGKIVNESYIPGNNTKCIYVQLGSGMIELLCRQNEADRVNLGLNHVCFLTDDLDSDYEKLLADGFAFQFAPKVAGSGDGRLTFLTDSIGTRVELIQRDNTYRAADVGGRVLGFDHISLSAHDLEAAEQFYSEKMGMKELIRMKVDATDLTMVYLNHGYDVIELLNRPNQQPVSPPIGHIALRVDNVDELSEYFVSQGLEILPGFPKTAGTGIGRITMVKDPNGAKIEFVDRKDLREL</sequence>
<dbReference type="PANTHER" id="PTHR43048:SF3">
    <property type="entry name" value="METHYLMALONYL-COA EPIMERASE, MITOCHONDRIAL"/>
    <property type="match status" value="1"/>
</dbReference>
<protein>
    <submittedName>
        <fullName evidence="3">VOC family protein</fullName>
    </submittedName>
</protein>